<reference evidence="2" key="1">
    <citation type="journal article" date="2019" name="Int. J. Syst. Evol. Microbiol.">
        <title>The Global Catalogue of Microorganisms (GCM) 10K type strain sequencing project: providing services to taxonomists for standard genome sequencing and annotation.</title>
        <authorList>
            <consortium name="The Broad Institute Genomics Platform"/>
            <consortium name="The Broad Institute Genome Sequencing Center for Infectious Disease"/>
            <person name="Wu L."/>
            <person name="Ma J."/>
        </authorList>
    </citation>
    <scope>NUCLEOTIDE SEQUENCE [LARGE SCALE GENOMIC DNA]</scope>
    <source>
        <strain evidence="2">S1</strain>
    </source>
</reference>
<protein>
    <submittedName>
        <fullName evidence="1">Spore protease YyaC</fullName>
    </submittedName>
</protein>
<dbReference type="InterPro" id="IPR023430">
    <property type="entry name" value="Pept_HybD-like_dom_sf"/>
</dbReference>
<keyword evidence="1" id="KW-0378">Hydrolase</keyword>
<evidence type="ECO:0000313" key="1">
    <source>
        <dbReference type="EMBL" id="MFD1427146.1"/>
    </source>
</evidence>
<dbReference type="RefSeq" id="WP_380164891.1">
    <property type="nucleotide sequence ID" value="NZ_JBHTNU010000007.1"/>
</dbReference>
<sequence length="197" mass="21456">MREPAPTPDLGSNCPTRIQYTHPSAPHQCADWLSETLQLYPGSRELACICIGTDRSTGDSLGPLVGTQLEEMTAPFLRVYGTLDEPVHAVNLENTLLRLKKELRNPRVIAVDACLGQLSSVGWIQVGNGPVRPGAGVNKQLPEVGQVHVTGIVNVAGFMEYFVLQNTRLSMVMKMAQVIASSIYSVALSENSRRRSL</sequence>
<accession>A0ABW4CAL0</accession>
<keyword evidence="2" id="KW-1185">Reference proteome</keyword>
<dbReference type="NCBIfam" id="TIGR02841">
    <property type="entry name" value="spore_YyaC"/>
    <property type="match status" value="1"/>
</dbReference>
<gene>
    <name evidence="1" type="primary">yyaC</name>
    <name evidence="1" type="ORF">ACFQ4Y_09435</name>
</gene>
<dbReference type="InterPro" id="IPR009665">
    <property type="entry name" value="YyaC"/>
</dbReference>
<dbReference type="GO" id="GO:0006508">
    <property type="term" value="P:proteolysis"/>
    <property type="evidence" value="ECO:0007669"/>
    <property type="project" value="UniProtKB-KW"/>
</dbReference>
<organism evidence="1 2">
    <name type="scientific">Kroppenstedtia sanguinis</name>
    <dbReference type="NCBI Taxonomy" id="1380684"/>
    <lineage>
        <taxon>Bacteria</taxon>
        <taxon>Bacillati</taxon>
        <taxon>Bacillota</taxon>
        <taxon>Bacilli</taxon>
        <taxon>Bacillales</taxon>
        <taxon>Thermoactinomycetaceae</taxon>
        <taxon>Kroppenstedtia</taxon>
    </lineage>
</organism>
<dbReference type="Proteomes" id="UP001597282">
    <property type="component" value="Unassembled WGS sequence"/>
</dbReference>
<dbReference type="Pfam" id="PF06866">
    <property type="entry name" value="DUF1256"/>
    <property type="match status" value="1"/>
</dbReference>
<name>A0ABW4CAL0_9BACL</name>
<keyword evidence="1" id="KW-0645">Protease</keyword>
<dbReference type="GO" id="GO:0008233">
    <property type="term" value="F:peptidase activity"/>
    <property type="evidence" value="ECO:0007669"/>
    <property type="project" value="UniProtKB-KW"/>
</dbReference>
<comment type="caution">
    <text evidence="1">The sequence shown here is derived from an EMBL/GenBank/DDBJ whole genome shotgun (WGS) entry which is preliminary data.</text>
</comment>
<proteinExistence type="predicted"/>
<dbReference type="EMBL" id="JBHTNU010000007">
    <property type="protein sequence ID" value="MFD1427146.1"/>
    <property type="molecule type" value="Genomic_DNA"/>
</dbReference>
<dbReference type="SUPFAM" id="SSF53163">
    <property type="entry name" value="HybD-like"/>
    <property type="match status" value="1"/>
</dbReference>
<evidence type="ECO:0000313" key="2">
    <source>
        <dbReference type="Proteomes" id="UP001597282"/>
    </source>
</evidence>